<comment type="caution">
    <text evidence="1">The sequence shown here is derived from an EMBL/GenBank/DDBJ whole genome shotgun (WGS) entry which is preliminary data.</text>
</comment>
<evidence type="ECO:0000313" key="1">
    <source>
        <dbReference type="EMBL" id="KAG5593571.1"/>
    </source>
</evidence>
<dbReference type="AlphaFoldDB" id="A0A9J5XYZ4"/>
<protein>
    <submittedName>
        <fullName evidence="1">Uncharacterized protein</fullName>
    </submittedName>
</protein>
<gene>
    <name evidence="1" type="ORF">H5410_044085</name>
</gene>
<evidence type="ECO:0000313" key="2">
    <source>
        <dbReference type="Proteomes" id="UP000824120"/>
    </source>
</evidence>
<accession>A0A9J5XYZ4</accession>
<organism evidence="1 2">
    <name type="scientific">Solanum commersonii</name>
    <name type="common">Commerson's wild potato</name>
    <name type="synonym">Commerson's nightshade</name>
    <dbReference type="NCBI Taxonomy" id="4109"/>
    <lineage>
        <taxon>Eukaryota</taxon>
        <taxon>Viridiplantae</taxon>
        <taxon>Streptophyta</taxon>
        <taxon>Embryophyta</taxon>
        <taxon>Tracheophyta</taxon>
        <taxon>Spermatophyta</taxon>
        <taxon>Magnoliopsida</taxon>
        <taxon>eudicotyledons</taxon>
        <taxon>Gunneridae</taxon>
        <taxon>Pentapetalae</taxon>
        <taxon>asterids</taxon>
        <taxon>lamiids</taxon>
        <taxon>Solanales</taxon>
        <taxon>Solanaceae</taxon>
        <taxon>Solanoideae</taxon>
        <taxon>Solaneae</taxon>
        <taxon>Solanum</taxon>
    </lineage>
</organism>
<dbReference type="EMBL" id="JACXVP010000008">
    <property type="protein sequence ID" value="KAG5593571.1"/>
    <property type="molecule type" value="Genomic_DNA"/>
</dbReference>
<reference evidence="1 2" key="1">
    <citation type="submission" date="2020-09" db="EMBL/GenBank/DDBJ databases">
        <title>De no assembly of potato wild relative species, Solanum commersonii.</title>
        <authorList>
            <person name="Cho K."/>
        </authorList>
    </citation>
    <scope>NUCLEOTIDE SEQUENCE [LARGE SCALE GENOMIC DNA]</scope>
    <source>
        <strain evidence="1">LZ3.2</strain>
        <tissue evidence="1">Leaf</tissue>
    </source>
</reference>
<proteinExistence type="predicted"/>
<sequence length="76" mass="8409">MCLDNEDIYSLGSSVSRYKGHKTAWTRSMSKNQLITLSWHPMKYVLRTGSTFTRAWAVPRGLTATATSSAPIITSA</sequence>
<name>A0A9J5XYZ4_SOLCO</name>
<dbReference type="Proteomes" id="UP000824120">
    <property type="component" value="Chromosome 8"/>
</dbReference>
<keyword evidence="2" id="KW-1185">Reference proteome</keyword>